<name>A0A6J8EDF3_MYTCO</name>
<dbReference type="EMBL" id="CACVKT020008907">
    <property type="protein sequence ID" value="CAC5418277.1"/>
    <property type="molecule type" value="Genomic_DNA"/>
</dbReference>
<dbReference type="PANTHER" id="PTHR24104">
    <property type="entry name" value="E3 UBIQUITIN-PROTEIN LIGASE NHLRC1-RELATED"/>
    <property type="match status" value="1"/>
</dbReference>
<dbReference type="Gene3D" id="2.120.10.30">
    <property type="entry name" value="TolB, C-terminal domain"/>
    <property type="match status" value="1"/>
</dbReference>
<dbReference type="GO" id="GO:0000209">
    <property type="term" value="P:protein polyubiquitination"/>
    <property type="evidence" value="ECO:0007669"/>
    <property type="project" value="TreeGrafter"/>
</dbReference>
<keyword evidence="1" id="KW-0175">Coiled coil</keyword>
<protein>
    <recommendedName>
        <fullName evidence="4">B box-type domain-containing protein</fullName>
    </recommendedName>
</protein>
<dbReference type="GO" id="GO:0008270">
    <property type="term" value="F:zinc ion binding"/>
    <property type="evidence" value="ECO:0007669"/>
    <property type="project" value="UniProtKB-KW"/>
</dbReference>
<dbReference type="GO" id="GO:0043161">
    <property type="term" value="P:proteasome-mediated ubiquitin-dependent protein catabolic process"/>
    <property type="evidence" value="ECO:0007669"/>
    <property type="project" value="TreeGrafter"/>
</dbReference>
<evidence type="ECO:0008006" key="4">
    <source>
        <dbReference type="Google" id="ProtNLM"/>
    </source>
</evidence>
<feature type="coiled-coil region" evidence="1">
    <location>
        <begin position="92"/>
        <end position="163"/>
    </location>
</feature>
<dbReference type="OrthoDB" id="6128576at2759"/>
<keyword evidence="3" id="KW-1185">Reference proteome</keyword>
<dbReference type="InterPro" id="IPR050952">
    <property type="entry name" value="TRIM-NHL_E3_ligases"/>
</dbReference>
<dbReference type="GO" id="GO:0061630">
    <property type="term" value="F:ubiquitin protein ligase activity"/>
    <property type="evidence" value="ECO:0007669"/>
    <property type="project" value="TreeGrafter"/>
</dbReference>
<proteinExistence type="predicted"/>
<dbReference type="CDD" id="cd19756">
    <property type="entry name" value="Bbox2"/>
    <property type="match status" value="1"/>
</dbReference>
<dbReference type="AlphaFoldDB" id="A0A6J8EDF3"/>
<gene>
    <name evidence="2" type="ORF">MCOR_50723</name>
</gene>
<dbReference type="PANTHER" id="PTHR24104:SF25">
    <property type="entry name" value="PROTEIN LIN-41"/>
    <property type="match status" value="1"/>
</dbReference>
<organism evidence="2 3">
    <name type="scientific">Mytilus coruscus</name>
    <name type="common">Sea mussel</name>
    <dbReference type="NCBI Taxonomy" id="42192"/>
    <lineage>
        <taxon>Eukaryota</taxon>
        <taxon>Metazoa</taxon>
        <taxon>Spiralia</taxon>
        <taxon>Lophotrochozoa</taxon>
        <taxon>Mollusca</taxon>
        <taxon>Bivalvia</taxon>
        <taxon>Autobranchia</taxon>
        <taxon>Pteriomorphia</taxon>
        <taxon>Mytilida</taxon>
        <taxon>Mytiloidea</taxon>
        <taxon>Mytilidae</taxon>
        <taxon>Mytilinae</taxon>
        <taxon>Mytilus</taxon>
    </lineage>
</organism>
<evidence type="ECO:0000313" key="2">
    <source>
        <dbReference type="EMBL" id="CAC5418277.1"/>
    </source>
</evidence>
<evidence type="ECO:0000256" key="1">
    <source>
        <dbReference type="SAM" id="Coils"/>
    </source>
</evidence>
<reference evidence="2 3" key="1">
    <citation type="submission" date="2020-06" db="EMBL/GenBank/DDBJ databases">
        <authorList>
            <person name="Li R."/>
            <person name="Bekaert M."/>
        </authorList>
    </citation>
    <scope>NUCLEOTIDE SEQUENCE [LARGE SCALE GENOMIC DNA]</scope>
    <source>
        <strain evidence="3">wild</strain>
    </source>
</reference>
<dbReference type="InterPro" id="IPR011042">
    <property type="entry name" value="6-blade_b-propeller_TolB-like"/>
</dbReference>
<dbReference type="SUPFAM" id="SSF63829">
    <property type="entry name" value="Calcium-dependent phosphotriesterase"/>
    <property type="match status" value="1"/>
</dbReference>
<dbReference type="SUPFAM" id="SSF57845">
    <property type="entry name" value="B-box zinc-binding domain"/>
    <property type="match status" value="1"/>
</dbReference>
<sequence length="512" mass="58552">MSEVERKSNDCNATSDVSQICQSFDTTLYIRYCNIPVCSTCLTKPEHKGHHLEENEIIYLAKENELKEYADKFESYYLPHFSREQKRLDDILKHHQDMIEDEKQKIIDQEKELKDKIRLKTDKLIQDLEGQWENILEKTEILKKNTENNIVEINKRVNDINSKKDCLDIETICNLKDEMEDFEKNVDLSYLQLPLEGKKYKRGTLNQNQTENIVGCLEKVMMSDIIDFRVLRSFNTNIESIESISVNEDDTIWTNSKDNVVREMDLQKEIKIQKQYPVAVRDIAITKSGDLLLAELNDTPSIKKLNRSGNLRVFYSHPGGFLRTPFSATALHVQTNGNVLVGFKKDNTGKGAYQKIIGLSPNGNRLRELLLAVDGKSLCTLPYRITANEIDDIIIVDQILGNEGRIVAIDKTDNLKWIYTGNTTGKIQNTFSPHGIVTTSQNNFIVCNERNNALHVLNENGQVLICQDISYFGLEIPYAIAINNKGHLLLSSLKQDEDKEKAVISVLRFTGC</sequence>
<evidence type="ECO:0000313" key="3">
    <source>
        <dbReference type="Proteomes" id="UP000507470"/>
    </source>
</evidence>
<dbReference type="Proteomes" id="UP000507470">
    <property type="component" value="Unassembled WGS sequence"/>
</dbReference>
<accession>A0A6J8EDF3</accession>